<evidence type="ECO:0000256" key="4">
    <source>
        <dbReference type="ARBA" id="ARBA00022729"/>
    </source>
</evidence>
<evidence type="ECO:0000256" key="8">
    <source>
        <dbReference type="SAM" id="Phobius"/>
    </source>
</evidence>
<feature type="compositionally biased region" description="Basic residues" evidence="7">
    <location>
        <begin position="243"/>
        <end position="257"/>
    </location>
</feature>
<evidence type="ECO:0000256" key="7">
    <source>
        <dbReference type="SAM" id="MobiDB-lite"/>
    </source>
</evidence>
<proteinExistence type="inferred from homology"/>
<evidence type="ECO:0000256" key="2">
    <source>
        <dbReference type="ARBA" id="ARBA00008880"/>
    </source>
</evidence>
<feature type="domain" description="ER membrane protein complex subunit 7 beta-sandwich" evidence="9">
    <location>
        <begin position="81"/>
        <end position="189"/>
    </location>
</feature>
<dbReference type="AlphaFoldDB" id="A0A1B6GED0"/>
<dbReference type="SUPFAM" id="SSF49452">
    <property type="entry name" value="Starch-binding domain-like"/>
    <property type="match status" value="1"/>
</dbReference>
<dbReference type="EMBL" id="GECZ01008999">
    <property type="protein sequence ID" value="JAS60770.1"/>
    <property type="molecule type" value="Transcribed_RNA"/>
</dbReference>
<feature type="transmembrane region" description="Helical" evidence="8">
    <location>
        <begin position="181"/>
        <end position="201"/>
    </location>
</feature>
<accession>A0A1B6GED0</accession>
<name>A0A1B6GED0_9HEMI</name>
<organism evidence="10">
    <name type="scientific">Cuerna arida</name>
    <dbReference type="NCBI Taxonomy" id="1464854"/>
    <lineage>
        <taxon>Eukaryota</taxon>
        <taxon>Metazoa</taxon>
        <taxon>Ecdysozoa</taxon>
        <taxon>Arthropoda</taxon>
        <taxon>Hexapoda</taxon>
        <taxon>Insecta</taxon>
        <taxon>Pterygota</taxon>
        <taxon>Neoptera</taxon>
        <taxon>Paraneoptera</taxon>
        <taxon>Hemiptera</taxon>
        <taxon>Auchenorrhyncha</taxon>
        <taxon>Membracoidea</taxon>
        <taxon>Cicadellidae</taxon>
        <taxon>Cicadellinae</taxon>
        <taxon>Proconiini</taxon>
        <taxon>Cuerna</taxon>
    </lineage>
</organism>
<dbReference type="GO" id="GO:0072546">
    <property type="term" value="C:EMC complex"/>
    <property type="evidence" value="ECO:0007669"/>
    <property type="project" value="TreeGrafter"/>
</dbReference>
<evidence type="ECO:0000259" key="9">
    <source>
        <dbReference type="Pfam" id="PF09430"/>
    </source>
</evidence>
<dbReference type="InterPro" id="IPR019008">
    <property type="entry name" value="Beta_sandwich_EMC7"/>
</dbReference>
<sequence length="257" mass="29774">IGVETRKRREKRDRRNLTTFYIKAYICVKTMYLQNCIFILFCVNCIFSSITCYEVSEGNGHDLYEIEGKVFPQESLVPNPNWIIDTKVMTKGGYHMGFLREDGSFAIHNVPSGSYVVEVISPNYTYEPVRVEINSKGKLRARKVNYIQTSQVVPVPYPLKLKPLGPTRYFYTREQWRATDFLFNPMVLMMVLPLLLIMVLPRMMNDPETRKEMEQLNNLTKYDMPEMSEVITSFFGGADKQKPKSIKSAKKSKQSSS</sequence>
<evidence type="ECO:0000256" key="5">
    <source>
        <dbReference type="ARBA" id="ARBA00022989"/>
    </source>
</evidence>
<dbReference type="InterPro" id="IPR039163">
    <property type="entry name" value="EMC7"/>
</dbReference>
<evidence type="ECO:0000313" key="10">
    <source>
        <dbReference type="EMBL" id="JAS60770.1"/>
    </source>
</evidence>
<dbReference type="InterPro" id="IPR013784">
    <property type="entry name" value="Carb-bd-like_fold"/>
</dbReference>
<keyword evidence="3 8" id="KW-0812">Transmembrane</keyword>
<reference evidence="10" key="1">
    <citation type="submission" date="2015-11" db="EMBL/GenBank/DDBJ databases">
        <title>De novo transcriptome assembly of four potential Pierce s Disease insect vectors from Arizona vineyards.</title>
        <authorList>
            <person name="Tassone E.E."/>
        </authorList>
    </citation>
    <scope>NUCLEOTIDE SEQUENCE</scope>
</reference>
<evidence type="ECO:0000256" key="1">
    <source>
        <dbReference type="ARBA" id="ARBA00004167"/>
    </source>
</evidence>
<feature type="non-terminal residue" evidence="10">
    <location>
        <position position="1"/>
    </location>
</feature>
<comment type="similarity">
    <text evidence="2">Belongs to the EMC7 family.</text>
</comment>
<keyword evidence="4" id="KW-0732">Signal</keyword>
<gene>
    <name evidence="10" type="ORF">g.14998</name>
</gene>
<keyword evidence="5 8" id="KW-1133">Transmembrane helix</keyword>
<keyword evidence="6 8" id="KW-0472">Membrane</keyword>
<evidence type="ECO:0000256" key="3">
    <source>
        <dbReference type="ARBA" id="ARBA00022692"/>
    </source>
</evidence>
<dbReference type="PANTHER" id="PTHR13605">
    <property type="entry name" value="ER MEMBRANE PROTEIN COMPLEX SUBUNIT 7"/>
    <property type="match status" value="1"/>
</dbReference>
<protein>
    <recommendedName>
        <fullName evidence="9">ER membrane protein complex subunit 7 beta-sandwich domain-containing protein</fullName>
    </recommendedName>
</protein>
<comment type="subcellular location">
    <subcellularLocation>
        <location evidence="1">Membrane</location>
        <topology evidence="1">Single-pass membrane protein</topology>
    </subcellularLocation>
</comment>
<feature type="transmembrane region" description="Helical" evidence="8">
    <location>
        <begin position="20"/>
        <end position="41"/>
    </location>
</feature>
<evidence type="ECO:0000256" key="6">
    <source>
        <dbReference type="ARBA" id="ARBA00023136"/>
    </source>
</evidence>
<dbReference type="Pfam" id="PF09430">
    <property type="entry name" value="EMC7_beta-sandw"/>
    <property type="match status" value="1"/>
</dbReference>
<feature type="region of interest" description="Disordered" evidence="7">
    <location>
        <begin position="235"/>
        <end position="257"/>
    </location>
</feature>
<dbReference type="GO" id="GO:0030246">
    <property type="term" value="F:carbohydrate binding"/>
    <property type="evidence" value="ECO:0007669"/>
    <property type="project" value="InterPro"/>
</dbReference>
<dbReference type="PANTHER" id="PTHR13605:SF4">
    <property type="entry name" value="ER MEMBRANE PROTEIN COMPLEX SUBUNIT 7"/>
    <property type="match status" value="1"/>
</dbReference>